<dbReference type="Pfam" id="PF05175">
    <property type="entry name" value="MTS"/>
    <property type="match status" value="1"/>
</dbReference>
<accession>A0ABV2KX38</accession>
<dbReference type="Gene3D" id="3.40.50.150">
    <property type="entry name" value="Vaccinia Virus protein VP39"/>
    <property type="match status" value="1"/>
</dbReference>
<evidence type="ECO:0000259" key="7">
    <source>
        <dbReference type="Pfam" id="PF17827"/>
    </source>
</evidence>
<evidence type="ECO:0000313" key="9">
    <source>
        <dbReference type="Proteomes" id="UP001549167"/>
    </source>
</evidence>
<keyword evidence="3 8" id="KW-0808">Transferase</keyword>
<feature type="domain" description="Release factor glutamine methyltransferase N-terminal" evidence="7">
    <location>
        <begin position="11"/>
        <end position="76"/>
    </location>
</feature>
<comment type="catalytic activity">
    <reaction evidence="5">
        <text>L-glutaminyl-[peptide chain release factor] + S-adenosyl-L-methionine = N(5)-methyl-L-glutaminyl-[peptide chain release factor] + S-adenosyl-L-homocysteine + H(+)</text>
        <dbReference type="Rhea" id="RHEA:42896"/>
        <dbReference type="Rhea" id="RHEA-COMP:10271"/>
        <dbReference type="Rhea" id="RHEA-COMP:10272"/>
        <dbReference type="ChEBI" id="CHEBI:15378"/>
        <dbReference type="ChEBI" id="CHEBI:30011"/>
        <dbReference type="ChEBI" id="CHEBI:57856"/>
        <dbReference type="ChEBI" id="CHEBI:59789"/>
        <dbReference type="ChEBI" id="CHEBI:61891"/>
        <dbReference type="EC" id="2.1.1.297"/>
    </reaction>
</comment>
<keyword evidence="2 8" id="KW-0489">Methyltransferase</keyword>
<reference evidence="8 9" key="1">
    <citation type="submission" date="2024-06" db="EMBL/GenBank/DDBJ databases">
        <title>Genomic Encyclopedia of Type Strains, Phase IV (KMG-IV): sequencing the most valuable type-strain genomes for metagenomic binning, comparative biology and taxonomic classification.</title>
        <authorList>
            <person name="Goeker M."/>
        </authorList>
    </citation>
    <scope>NUCLEOTIDE SEQUENCE [LARGE SCALE GENOMIC DNA]</scope>
    <source>
        <strain evidence="8 9">DSM 23520</strain>
    </source>
</reference>
<dbReference type="InterPro" id="IPR002052">
    <property type="entry name" value="DNA_methylase_N6_adenine_CS"/>
</dbReference>
<keyword evidence="9" id="KW-1185">Reference proteome</keyword>
<dbReference type="PANTHER" id="PTHR18895">
    <property type="entry name" value="HEMK METHYLTRANSFERASE"/>
    <property type="match status" value="1"/>
</dbReference>
<dbReference type="InterPro" id="IPR040758">
    <property type="entry name" value="PrmC_N"/>
</dbReference>
<evidence type="ECO:0000256" key="4">
    <source>
        <dbReference type="ARBA" id="ARBA00022691"/>
    </source>
</evidence>
<sequence length="282" mass="31545">MSESKLTVQGARRWASSFLKQFGREERVGDLLLQYLLKVSHSEWLAIQRDTLDSDVAQTFAVWVHEHVVTGKPVEHFTRSVDFFDDTFYVDERVLIPRPETEELVLAVLSEARCPEVIVDLGTGSGAIALSLKGRLPEANVVGTDLSEDALAVAAYNGELLDRDVTLLEGDFLEPVLERGWTLDVIVSNPPYIPHDERDSLSETVALHDPALALFADQNGLAAYERIVEQVMRLQHKPQLTAFEIGYDQGESVPALIKHYDPNATVRVVQDINGKDRIVLWT</sequence>
<dbReference type="InterPro" id="IPR004556">
    <property type="entry name" value="HemK-like"/>
</dbReference>
<dbReference type="InterPro" id="IPR007848">
    <property type="entry name" value="Small_mtfrase_dom"/>
</dbReference>
<dbReference type="NCBIfam" id="TIGR00536">
    <property type="entry name" value="hemK_fam"/>
    <property type="match status" value="1"/>
</dbReference>
<dbReference type="InterPro" id="IPR029063">
    <property type="entry name" value="SAM-dependent_MTases_sf"/>
</dbReference>
<evidence type="ECO:0000313" key="8">
    <source>
        <dbReference type="EMBL" id="MET3684156.1"/>
    </source>
</evidence>
<dbReference type="Pfam" id="PF17827">
    <property type="entry name" value="PrmC_N"/>
    <property type="match status" value="1"/>
</dbReference>
<evidence type="ECO:0000256" key="3">
    <source>
        <dbReference type="ARBA" id="ARBA00022679"/>
    </source>
</evidence>
<dbReference type="EMBL" id="JBEPMX010000013">
    <property type="protein sequence ID" value="MET3684156.1"/>
    <property type="molecule type" value="Genomic_DNA"/>
</dbReference>
<dbReference type="PANTHER" id="PTHR18895:SF74">
    <property type="entry name" value="MTRF1L RELEASE FACTOR GLUTAMINE METHYLTRANSFERASE"/>
    <property type="match status" value="1"/>
</dbReference>
<gene>
    <name evidence="8" type="ORF">ABID56_002282</name>
</gene>
<name>A0ABV2KX38_9BACI</name>
<dbReference type="PROSITE" id="PS00092">
    <property type="entry name" value="N6_MTASE"/>
    <property type="match status" value="1"/>
</dbReference>
<evidence type="ECO:0000259" key="6">
    <source>
        <dbReference type="Pfam" id="PF05175"/>
    </source>
</evidence>
<protein>
    <recommendedName>
        <fullName evidence="1">peptide chain release factor N(5)-glutamine methyltransferase</fullName>
        <ecNumber evidence="1">2.1.1.297</ecNumber>
    </recommendedName>
</protein>
<dbReference type="GO" id="GO:0032259">
    <property type="term" value="P:methylation"/>
    <property type="evidence" value="ECO:0007669"/>
    <property type="project" value="UniProtKB-KW"/>
</dbReference>
<dbReference type="Proteomes" id="UP001549167">
    <property type="component" value="Unassembled WGS sequence"/>
</dbReference>
<dbReference type="NCBIfam" id="TIGR03534">
    <property type="entry name" value="RF_mod_PrmC"/>
    <property type="match status" value="1"/>
</dbReference>
<evidence type="ECO:0000256" key="5">
    <source>
        <dbReference type="ARBA" id="ARBA00048391"/>
    </source>
</evidence>
<dbReference type="CDD" id="cd02440">
    <property type="entry name" value="AdoMet_MTases"/>
    <property type="match status" value="1"/>
</dbReference>
<comment type="caution">
    <text evidence="8">The sequence shown here is derived from an EMBL/GenBank/DDBJ whole genome shotgun (WGS) entry which is preliminary data.</text>
</comment>
<dbReference type="RefSeq" id="WP_354221238.1">
    <property type="nucleotide sequence ID" value="NZ_JBEPMX010000013.1"/>
</dbReference>
<dbReference type="EC" id="2.1.1.297" evidence="1"/>
<evidence type="ECO:0000256" key="2">
    <source>
        <dbReference type="ARBA" id="ARBA00022603"/>
    </source>
</evidence>
<dbReference type="InterPro" id="IPR019874">
    <property type="entry name" value="RF_methyltr_PrmC"/>
</dbReference>
<dbReference type="GO" id="GO:0102559">
    <property type="term" value="F:peptide chain release factor N(5)-glutamine methyltransferase activity"/>
    <property type="evidence" value="ECO:0007669"/>
    <property type="project" value="UniProtKB-EC"/>
</dbReference>
<dbReference type="InterPro" id="IPR050320">
    <property type="entry name" value="N5-glutamine_MTase"/>
</dbReference>
<dbReference type="SUPFAM" id="SSF53335">
    <property type="entry name" value="S-adenosyl-L-methionine-dependent methyltransferases"/>
    <property type="match status" value="1"/>
</dbReference>
<proteinExistence type="predicted"/>
<organism evidence="8 9">
    <name type="scientific">Alkalibacillus flavidus</name>
    <dbReference type="NCBI Taxonomy" id="546021"/>
    <lineage>
        <taxon>Bacteria</taxon>
        <taxon>Bacillati</taxon>
        <taxon>Bacillota</taxon>
        <taxon>Bacilli</taxon>
        <taxon>Bacillales</taxon>
        <taxon>Bacillaceae</taxon>
        <taxon>Alkalibacillus</taxon>
    </lineage>
</organism>
<keyword evidence="4" id="KW-0949">S-adenosyl-L-methionine</keyword>
<evidence type="ECO:0000256" key="1">
    <source>
        <dbReference type="ARBA" id="ARBA00012771"/>
    </source>
</evidence>
<feature type="domain" description="Methyltransferase small" evidence="6">
    <location>
        <begin position="104"/>
        <end position="196"/>
    </location>
</feature>
<dbReference type="Gene3D" id="1.10.8.10">
    <property type="entry name" value="DNA helicase RuvA subunit, C-terminal domain"/>
    <property type="match status" value="1"/>
</dbReference>